<proteinExistence type="predicted"/>
<evidence type="ECO:0000256" key="1">
    <source>
        <dbReference type="SAM" id="Phobius"/>
    </source>
</evidence>
<dbReference type="PANTHER" id="PTHR37947">
    <property type="entry name" value="BLL2462 PROTEIN"/>
    <property type="match status" value="1"/>
</dbReference>
<dbReference type="AlphaFoldDB" id="A0A1H4EYS9"/>
<keyword evidence="1" id="KW-0472">Membrane</keyword>
<dbReference type="SUPFAM" id="SSF52317">
    <property type="entry name" value="Class I glutamine amidotransferase-like"/>
    <property type="match status" value="1"/>
</dbReference>
<gene>
    <name evidence="2" type="ORF">SAMN05444370_11648</name>
</gene>
<sequence length="711" mass="75496">MNAALTFAPMAPLWVLAAGVALAVAMAALAAWRRSPGWALRAAAFAALLFALANPSLVRESRTPLADVAFVVVDASESQTIGDRAAETEAAAEGLNAALAALAARGGVEAPLDVRTLRLAPGTGAADDQGTRLLGALADAAADVAPDRISGAVLITDGQAHDLDALQGFPGPVHVLATGREGEADLRLALRTAPAYGIVGETVTAIARIMPLGTAPAGETREILVSIDGGPPRRVPASVGADTPIEIAIDHGGANVVELYAPPREGELTDRNNRAVFTVNGVRDRLRVLLVSGEPHPGERTWRNLLKADPSVDLVHFTILRPPSKQDGTPVFELSLIAFPTRELFLEKVDEFDLIIFDRYRRRGVLPTPYLANVARYVREGGAVLLAEGDAFAGVESLYRTPLADVIPVRPTAQVFEEAYLPELTESGRRHPVTAGLEDAPRRLAHIDPSALGDDLPEDAPWGRWYRHVEVEPLSGETVMTGAQGSPLLVLDRVGEGRVAVLASDQAWLWTRGHEGGGPQSELLRRLAHWLMKEPELEEEALTVEVAGAQLTVERRSIGDGPSGLTVAAPSGAETAARFESVAPGLWRAVVEVDEQGLFRLDDGEMTAVAAVGPPSPREFEDPVSSFEPLAPLTASTGGGTIRLAAAGDFALPDMRRVREGRAAEGRGWFGLPRREAYTVDEVRLTALAPGWAMLLLTAGLLLAAWRVEGR</sequence>
<evidence type="ECO:0000313" key="3">
    <source>
        <dbReference type="Proteomes" id="UP000198703"/>
    </source>
</evidence>
<dbReference type="RefSeq" id="WP_093255548.1">
    <property type="nucleotide sequence ID" value="NZ_FNQM01000016.1"/>
</dbReference>
<dbReference type="PANTHER" id="PTHR37947:SF1">
    <property type="entry name" value="BLL2462 PROTEIN"/>
    <property type="match status" value="1"/>
</dbReference>
<feature type="transmembrane region" description="Helical" evidence="1">
    <location>
        <begin position="38"/>
        <end position="58"/>
    </location>
</feature>
<accession>A0A1H4EYS9</accession>
<feature type="transmembrane region" description="Helical" evidence="1">
    <location>
        <begin position="12"/>
        <end position="31"/>
    </location>
</feature>
<evidence type="ECO:0000313" key="2">
    <source>
        <dbReference type="EMBL" id="SEA89422.1"/>
    </source>
</evidence>
<dbReference type="Gene3D" id="3.40.50.880">
    <property type="match status" value="1"/>
</dbReference>
<keyword evidence="1" id="KW-1133">Transmembrane helix</keyword>
<keyword evidence="1" id="KW-0812">Transmembrane</keyword>
<dbReference type="STRING" id="89524.SAMN05444370_11648"/>
<keyword evidence="3" id="KW-1185">Reference proteome</keyword>
<dbReference type="Proteomes" id="UP000198703">
    <property type="component" value="Unassembled WGS sequence"/>
</dbReference>
<evidence type="ECO:0008006" key="4">
    <source>
        <dbReference type="Google" id="ProtNLM"/>
    </source>
</evidence>
<reference evidence="2 3" key="1">
    <citation type="submission" date="2016-10" db="EMBL/GenBank/DDBJ databases">
        <authorList>
            <person name="de Groot N.N."/>
        </authorList>
    </citation>
    <scope>NUCLEOTIDE SEQUENCE [LARGE SCALE GENOMIC DNA]</scope>
    <source>
        <strain evidence="2 3">DSM 15345</strain>
    </source>
</reference>
<dbReference type="EMBL" id="FNQM01000016">
    <property type="protein sequence ID" value="SEA89422.1"/>
    <property type="molecule type" value="Genomic_DNA"/>
</dbReference>
<dbReference type="InterPro" id="IPR029062">
    <property type="entry name" value="Class_I_gatase-like"/>
</dbReference>
<dbReference type="OrthoDB" id="9769144at2"/>
<protein>
    <recommendedName>
        <fullName evidence="4">Glutamine amidotransferase domain-containing protein</fullName>
    </recommendedName>
</protein>
<name>A0A1H4EYS9_9RHOB</name>
<organism evidence="2 3">
    <name type="scientific">Rubrimonas cliftonensis</name>
    <dbReference type="NCBI Taxonomy" id="89524"/>
    <lineage>
        <taxon>Bacteria</taxon>
        <taxon>Pseudomonadati</taxon>
        <taxon>Pseudomonadota</taxon>
        <taxon>Alphaproteobacteria</taxon>
        <taxon>Rhodobacterales</taxon>
        <taxon>Paracoccaceae</taxon>
        <taxon>Rubrimonas</taxon>
    </lineage>
</organism>